<dbReference type="GO" id="GO:0016597">
    <property type="term" value="F:amino acid binding"/>
    <property type="evidence" value="ECO:0007669"/>
    <property type="project" value="TreeGrafter"/>
</dbReference>
<evidence type="ECO:0000313" key="4">
    <source>
        <dbReference type="EMBL" id="GBQ02243.1"/>
    </source>
</evidence>
<name>A0A388SZZ3_9ACTN</name>
<dbReference type="GO" id="GO:0016403">
    <property type="term" value="F:dimethylargininase activity"/>
    <property type="evidence" value="ECO:0007669"/>
    <property type="project" value="TreeGrafter"/>
</dbReference>
<gene>
    <name evidence="4" type="ORF">SSP531S_37000</name>
</gene>
<comment type="similarity">
    <text evidence="1">Belongs to the DDAH family.</text>
</comment>
<dbReference type="SUPFAM" id="SSF55909">
    <property type="entry name" value="Pentein"/>
    <property type="match status" value="1"/>
</dbReference>
<dbReference type="GO" id="GO:0000052">
    <property type="term" value="P:citrulline metabolic process"/>
    <property type="evidence" value="ECO:0007669"/>
    <property type="project" value="TreeGrafter"/>
</dbReference>
<dbReference type="GO" id="GO:0006525">
    <property type="term" value="P:arginine metabolic process"/>
    <property type="evidence" value="ECO:0007669"/>
    <property type="project" value="TreeGrafter"/>
</dbReference>
<dbReference type="PANTHER" id="PTHR12737:SF9">
    <property type="entry name" value="DIMETHYLARGININASE"/>
    <property type="match status" value="1"/>
</dbReference>
<dbReference type="EMBL" id="BGZL01000010">
    <property type="protein sequence ID" value="GBQ02243.1"/>
    <property type="molecule type" value="Genomic_DNA"/>
</dbReference>
<dbReference type="FunFam" id="3.75.10.10:FF:000004">
    <property type="entry name" value="N(G),N(G)-dimethylarginine dimethylaminohydrolase 1"/>
    <property type="match status" value="1"/>
</dbReference>
<evidence type="ECO:0000256" key="3">
    <source>
        <dbReference type="PIRSR" id="PIRSR633199-1"/>
    </source>
</evidence>
<comment type="caution">
    <text evidence="4">The sequence shown here is derived from an EMBL/GenBank/DDBJ whole genome shotgun (WGS) entry which is preliminary data.</text>
</comment>
<dbReference type="NCBIfam" id="NF045660">
    <property type="entry name" value="DiMthArgaseDdahStm"/>
    <property type="match status" value="1"/>
</dbReference>
<protein>
    <recommendedName>
        <fullName evidence="6">N(G),N(G)-dimethylarginine dimethylaminohydrolase</fullName>
    </recommendedName>
</protein>
<dbReference type="InterPro" id="IPR033199">
    <property type="entry name" value="DDAH-like"/>
</dbReference>
<dbReference type="Proteomes" id="UP000265354">
    <property type="component" value="Unassembled WGS sequence"/>
</dbReference>
<reference evidence="4 5" key="1">
    <citation type="submission" date="2018-07" db="EMBL/GenBank/DDBJ databases">
        <title>Whole Genome Shotgun Sequence of Streptomyces spongiicola strain 531S.</title>
        <authorList>
            <person name="Dohra H."/>
            <person name="Kodani S."/>
        </authorList>
    </citation>
    <scope>NUCLEOTIDE SEQUENCE [LARGE SCALE GENOMIC DNA]</scope>
    <source>
        <strain evidence="4 5">531S</strain>
    </source>
</reference>
<evidence type="ECO:0000256" key="1">
    <source>
        <dbReference type="ARBA" id="ARBA00008532"/>
    </source>
</evidence>
<dbReference type="Gene3D" id="3.75.10.10">
    <property type="entry name" value="L-arginine/glycine Amidinotransferase, Chain A"/>
    <property type="match status" value="1"/>
</dbReference>
<dbReference type="GO" id="GO:0045429">
    <property type="term" value="P:positive regulation of nitric oxide biosynthetic process"/>
    <property type="evidence" value="ECO:0007669"/>
    <property type="project" value="TreeGrafter"/>
</dbReference>
<dbReference type="PANTHER" id="PTHR12737">
    <property type="entry name" value="DIMETHYLARGININE DIMETHYLAMINOHYDROLASE"/>
    <property type="match status" value="1"/>
</dbReference>
<proteinExistence type="inferred from homology"/>
<organism evidence="4 5">
    <name type="scientific">Streptomyces spongiicola</name>
    <dbReference type="NCBI Taxonomy" id="1690221"/>
    <lineage>
        <taxon>Bacteria</taxon>
        <taxon>Bacillati</taxon>
        <taxon>Actinomycetota</taxon>
        <taxon>Actinomycetes</taxon>
        <taxon>Kitasatosporales</taxon>
        <taxon>Streptomycetaceae</taxon>
        <taxon>Streptomyces</taxon>
    </lineage>
</organism>
<dbReference type="AlphaFoldDB" id="A0A388SZZ3"/>
<feature type="active site" description="Nucleophile" evidence="3">
    <location>
        <position position="401"/>
    </location>
</feature>
<evidence type="ECO:0000313" key="5">
    <source>
        <dbReference type="Proteomes" id="UP000265354"/>
    </source>
</evidence>
<sequence>MRGRVCGVGVRMPVYGVGARMSVYGIGARMPVYGIGVRMPVYGIGARMPVYGIGARMPVYGIGARMPVYGIGVRMPVYGIGVRMPVYGIGVRCPAVGRARRAGDRCQADRCRAGSPRGARVQRRRARGVERDGRGQVGLMMALPPPNSVPGEPVPSRRALIRRPSPRVADGLVTHVERRTVDPRVALAQWRAYGEALRAHGWETVEAEPADDCPDGVFIEDTVVMFRNVALIARSGAETRRRETAGVEEAVARLGCSVNWVWEPGTLDGGDVLKIGDTVYVGRGGRTNAAGVRQLRAAFEPLGARVVAVPVSRVLHLKSAVTALPDGTVIGYEPLVEQPSLFPRFLPVPEEAGAHVVLLGGARLLMAASAPKTAELFTDLGYEPVLVDIGEFEKLEGCVTCLSVRLRDLHT</sequence>
<accession>A0A388SZZ3</accession>
<evidence type="ECO:0008006" key="6">
    <source>
        <dbReference type="Google" id="ProtNLM"/>
    </source>
</evidence>
<keyword evidence="2" id="KW-0378">Hydrolase</keyword>
<feature type="active site" description="Proton donor" evidence="3">
    <location>
        <position position="316"/>
    </location>
</feature>
<evidence type="ECO:0000256" key="2">
    <source>
        <dbReference type="ARBA" id="ARBA00022801"/>
    </source>
</evidence>